<accession>A0A699W313</accession>
<name>A0A699W313_TANCI</name>
<reference evidence="1" key="1">
    <citation type="journal article" date="2019" name="Sci. Rep.">
        <title>Draft genome of Tanacetum cinerariifolium, the natural source of mosquito coil.</title>
        <authorList>
            <person name="Yamashiro T."/>
            <person name="Shiraishi A."/>
            <person name="Satake H."/>
            <person name="Nakayama K."/>
        </authorList>
    </citation>
    <scope>NUCLEOTIDE SEQUENCE</scope>
</reference>
<feature type="non-terminal residue" evidence="1">
    <location>
        <position position="1"/>
    </location>
</feature>
<evidence type="ECO:0000313" key="1">
    <source>
        <dbReference type="EMBL" id="GFD40086.1"/>
    </source>
</evidence>
<protein>
    <submittedName>
        <fullName evidence="1">Uncharacterized protein</fullName>
    </submittedName>
</protein>
<dbReference type="EMBL" id="BKCJ011527646">
    <property type="protein sequence ID" value="GFD40086.1"/>
    <property type="molecule type" value="Genomic_DNA"/>
</dbReference>
<sequence length="88" mass="9662">VGNVERLVKLIEAAVAGEAHRARDVRGDGDEALGFVERYVGVQIAIGDKLTFGVELLEKGTAQLKRKLVRLKGEPGNRQIKLRVVFHS</sequence>
<organism evidence="1">
    <name type="scientific">Tanacetum cinerariifolium</name>
    <name type="common">Dalmatian daisy</name>
    <name type="synonym">Chrysanthemum cinerariifolium</name>
    <dbReference type="NCBI Taxonomy" id="118510"/>
    <lineage>
        <taxon>Eukaryota</taxon>
        <taxon>Viridiplantae</taxon>
        <taxon>Streptophyta</taxon>
        <taxon>Embryophyta</taxon>
        <taxon>Tracheophyta</taxon>
        <taxon>Spermatophyta</taxon>
        <taxon>Magnoliopsida</taxon>
        <taxon>eudicotyledons</taxon>
        <taxon>Gunneridae</taxon>
        <taxon>Pentapetalae</taxon>
        <taxon>asterids</taxon>
        <taxon>campanulids</taxon>
        <taxon>Asterales</taxon>
        <taxon>Asteraceae</taxon>
        <taxon>Asteroideae</taxon>
        <taxon>Anthemideae</taxon>
        <taxon>Anthemidinae</taxon>
        <taxon>Tanacetum</taxon>
    </lineage>
</organism>
<dbReference type="AlphaFoldDB" id="A0A699W313"/>
<proteinExistence type="predicted"/>
<gene>
    <name evidence="1" type="ORF">Tci_912055</name>
</gene>
<comment type="caution">
    <text evidence="1">The sequence shown here is derived from an EMBL/GenBank/DDBJ whole genome shotgun (WGS) entry which is preliminary data.</text>
</comment>